<dbReference type="Proteomes" id="UP000824890">
    <property type="component" value="Unassembled WGS sequence"/>
</dbReference>
<keyword evidence="5" id="KW-1185">Reference proteome</keyword>
<comment type="caution">
    <text evidence="4">The sequence shown here is derived from an EMBL/GenBank/DDBJ whole genome shotgun (WGS) entry which is preliminary data.</text>
</comment>
<dbReference type="PANTHER" id="PTHR31529">
    <property type="entry name" value="LOB DOMAIN CONTAINING PROTEIN"/>
    <property type="match status" value="1"/>
</dbReference>
<dbReference type="InterPro" id="IPR036236">
    <property type="entry name" value="Znf_C2H2_sf"/>
</dbReference>
<dbReference type="PROSITE" id="PS50891">
    <property type="entry name" value="LOB"/>
    <property type="match status" value="1"/>
</dbReference>
<comment type="similarity">
    <text evidence="1">Belongs to the LOB domain-containing protein family.</text>
</comment>
<sequence length="846" mass="92992">MADQQRSGHNTSDSRRKSAAGRRTSQHTTTSSLSSGGGAMAAAATTGTGTVSPCGACKFLRRKCVSGCIFAPHFGSDQGAARFAAVHKVFGASNVSKLLHHIPVNRRHDAVVTISYEAQARLSDPVYGCVSTILALQQQVASLQAELSLVQSQLINSRVAMANVMQQQQNHHQQHQQLVVMQQPEYSNNSSASTTLAGAAMNSFTATAEAAAAVSYDVMAPANLEHSLQHVPRHQQGSGNQHEDEEESGTEFSVAVGSTALAAEVKKMMKNVKKASPEFAISETFVWWDMDSCPLPSGYDPCRLGPRIDTELKNLGYNGPLTIIGIGNLEGVPHDFLKALSSGGVVIKQLQLGSNMILCVNEALNSSESRFQPPLTMMVISAVHADLLEEVVSVFYIRGALYNLLLAYPYVTEHADPEPSSLLVDNFGGEWVWDRFGLLKDSGSANEIRRQDTGCEMHFCGLCDLSFPSFDDFTTHFKTPPHTDKEQLRLQGKRFNWRLQKKLSAPFQRMLLQCSPREAIGLTDCVRLKKMMKNVKKATPELATSKTIVWWDMDTRPLPNGYDPSRVGPRIDTETELKNQGYNGPLTIIGIGNLEGVPSSHDFLKALSSGGVVIKQLPLGSDMMSCVRRALFSREPRFEPPLSMMLITAVHADLLEDIICVFFNRGPRYNLLLAFPAVTEHADPEPPTLLVDNFGGEWVWDRLGLLKDPGSANYDTRRQETGCESHCCGLCDDFSSDSFDDFKAHLDSPQHADKGKKFKAALLCKSSSLKKKSTAKPKKPSKASFSNKSTDFSLTNLTSKDILHFSFPLVVAVKKVGNCRRSRVFPSKECYYHVLLDIYACFVLMK</sequence>
<dbReference type="InterPro" id="IPR004883">
    <property type="entry name" value="LOB"/>
</dbReference>
<evidence type="ECO:0000313" key="5">
    <source>
        <dbReference type="Proteomes" id="UP000824890"/>
    </source>
</evidence>
<dbReference type="PROSITE" id="PS00028">
    <property type="entry name" value="ZINC_FINGER_C2H2_1"/>
    <property type="match status" value="1"/>
</dbReference>
<dbReference type="InterPro" id="IPR013087">
    <property type="entry name" value="Znf_C2H2_type"/>
</dbReference>
<evidence type="ECO:0000256" key="1">
    <source>
        <dbReference type="ARBA" id="ARBA00005474"/>
    </source>
</evidence>
<feature type="region of interest" description="Disordered" evidence="2">
    <location>
        <begin position="1"/>
        <end position="39"/>
    </location>
</feature>
<accession>A0ABQ8ER71</accession>
<feature type="compositionally biased region" description="Polar residues" evidence="2">
    <location>
        <begin position="1"/>
        <end position="11"/>
    </location>
</feature>
<reference evidence="4 5" key="1">
    <citation type="submission" date="2021-05" db="EMBL/GenBank/DDBJ databases">
        <title>Genome Assembly of Synthetic Allotetraploid Brassica napus Reveals Homoeologous Exchanges between Subgenomes.</title>
        <authorList>
            <person name="Davis J.T."/>
        </authorList>
    </citation>
    <scope>NUCLEOTIDE SEQUENCE [LARGE SCALE GENOMIC DNA]</scope>
    <source>
        <strain evidence="5">cv. Da-Ae</strain>
        <tissue evidence="4">Seedling</tissue>
    </source>
</reference>
<dbReference type="InterPro" id="IPR003604">
    <property type="entry name" value="Matrin/U1-like-C_Znf_C2H2"/>
</dbReference>
<feature type="compositionally biased region" description="Low complexity" evidence="2">
    <location>
        <begin position="26"/>
        <end position="39"/>
    </location>
</feature>
<proteinExistence type="inferred from homology"/>
<evidence type="ECO:0000313" key="4">
    <source>
        <dbReference type="EMBL" id="KAH0944207.1"/>
    </source>
</evidence>
<dbReference type="SMART" id="SM00451">
    <property type="entry name" value="ZnF_U1"/>
    <property type="match status" value="2"/>
</dbReference>
<dbReference type="CDD" id="cd10910">
    <property type="entry name" value="PIN_limkain_b1_N_like"/>
    <property type="match status" value="2"/>
</dbReference>
<dbReference type="Pfam" id="PF03195">
    <property type="entry name" value="LOB"/>
    <property type="match status" value="1"/>
</dbReference>
<organism evidence="4 5">
    <name type="scientific">Brassica napus</name>
    <name type="common">Rape</name>
    <dbReference type="NCBI Taxonomy" id="3708"/>
    <lineage>
        <taxon>Eukaryota</taxon>
        <taxon>Viridiplantae</taxon>
        <taxon>Streptophyta</taxon>
        <taxon>Embryophyta</taxon>
        <taxon>Tracheophyta</taxon>
        <taxon>Spermatophyta</taxon>
        <taxon>Magnoliopsida</taxon>
        <taxon>eudicotyledons</taxon>
        <taxon>Gunneridae</taxon>
        <taxon>Pentapetalae</taxon>
        <taxon>rosids</taxon>
        <taxon>malvids</taxon>
        <taxon>Brassicales</taxon>
        <taxon>Brassicaceae</taxon>
        <taxon>Brassiceae</taxon>
        <taxon>Brassica</taxon>
    </lineage>
</organism>
<protein>
    <recommendedName>
        <fullName evidence="3">LOB domain-containing protein</fullName>
    </recommendedName>
</protein>
<evidence type="ECO:0000256" key="2">
    <source>
        <dbReference type="SAM" id="MobiDB-lite"/>
    </source>
</evidence>
<dbReference type="SUPFAM" id="SSF57667">
    <property type="entry name" value="beta-beta-alpha zinc fingers"/>
    <property type="match status" value="1"/>
</dbReference>
<evidence type="ECO:0000259" key="3">
    <source>
        <dbReference type="PROSITE" id="PS50891"/>
    </source>
</evidence>
<dbReference type="EMBL" id="JAGKQM010000001">
    <property type="protein sequence ID" value="KAH0944207.1"/>
    <property type="molecule type" value="Genomic_DNA"/>
</dbReference>
<feature type="domain" description="LOB" evidence="3">
    <location>
        <begin position="52"/>
        <end position="154"/>
    </location>
</feature>
<dbReference type="PANTHER" id="PTHR31529:SF12">
    <property type="entry name" value="LOB DOMAIN-CONTAINING PROTEIN 20"/>
    <property type="match status" value="1"/>
</dbReference>
<feature type="region of interest" description="Disordered" evidence="2">
    <location>
        <begin position="231"/>
        <end position="252"/>
    </location>
</feature>
<gene>
    <name evidence="4" type="ORF">HID58_003844</name>
</gene>
<name>A0ABQ8ER71_BRANA</name>